<evidence type="ECO:0000313" key="2">
    <source>
        <dbReference type="Proteomes" id="UP001597058"/>
    </source>
</evidence>
<protein>
    <submittedName>
        <fullName evidence="1">Uncharacterized protein</fullName>
    </submittedName>
</protein>
<gene>
    <name evidence="1" type="ORF">ACFQ5X_26475</name>
</gene>
<organism evidence="1 2">
    <name type="scientific">Streptomyces kaempferi</name>
    <dbReference type="NCBI Taxonomy" id="333725"/>
    <lineage>
        <taxon>Bacteria</taxon>
        <taxon>Bacillati</taxon>
        <taxon>Actinomycetota</taxon>
        <taxon>Actinomycetes</taxon>
        <taxon>Kitasatosporales</taxon>
        <taxon>Streptomycetaceae</taxon>
        <taxon>Streptomyces</taxon>
    </lineage>
</organism>
<name>A0ABW3XIS9_9ACTN</name>
<reference evidence="2" key="1">
    <citation type="journal article" date="2019" name="Int. J. Syst. Evol. Microbiol.">
        <title>The Global Catalogue of Microorganisms (GCM) 10K type strain sequencing project: providing services to taxonomists for standard genome sequencing and annotation.</title>
        <authorList>
            <consortium name="The Broad Institute Genomics Platform"/>
            <consortium name="The Broad Institute Genome Sequencing Center for Infectious Disease"/>
            <person name="Wu L."/>
            <person name="Ma J."/>
        </authorList>
    </citation>
    <scope>NUCLEOTIDE SEQUENCE [LARGE SCALE GENOMIC DNA]</scope>
    <source>
        <strain evidence="2">CGMCC 4.7020</strain>
    </source>
</reference>
<dbReference type="EMBL" id="JBHTMM010000037">
    <property type="protein sequence ID" value="MFD1309387.1"/>
    <property type="molecule type" value="Genomic_DNA"/>
</dbReference>
<dbReference type="Proteomes" id="UP001597058">
    <property type="component" value="Unassembled WGS sequence"/>
</dbReference>
<evidence type="ECO:0000313" key="1">
    <source>
        <dbReference type="EMBL" id="MFD1309387.1"/>
    </source>
</evidence>
<comment type="caution">
    <text evidence="1">The sequence shown here is derived from an EMBL/GenBank/DDBJ whole genome shotgun (WGS) entry which is preliminary data.</text>
</comment>
<sequence>MVTEDPKGTPRSLRISFEFQIPRGLRSNVRDASVQRALDTIADRVIGLAETLVPWAAQVVVRKQWVYNWTDYDETIALPETDKNSLP</sequence>
<accession>A0ABW3XIS9</accession>
<keyword evidence="2" id="KW-1185">Reference proteome</keyword>
<dbReference type="RefSeq" id="WP_359229463.1">
    <property type="nucleotide sequence ID" value="NZ_JBHSKH010000036.1"/>
</dbReference>
<proteinExistence type="predicted"/>